<evidence type="ECO:0000313" key="3">
    <source>
        <dbReference type="Proteomes" id="UP001430953"/>
    </source>
</evidence>
<dbReference type="AlphaFoldDB" id="A0AAW2F319"/>
<name>A0AAW2F319_9HYME</name>
<dbReference type="Proteomes" id="UP001430953">
    <property type="component" value="Unassembled WGS sequence"/>
</dbReference>
<comment type="caution">
    <text evidence="2">The sequence shown here is derived from an EMBL/GenBank/DDBJ whole genome shotgun (WGS) entry which is preliminary data.</text>
</comment>
<accession>A0AAW2F319</accession>
<sequence>MRFPVHQDAASRSVLCTYTVLHANAVVTRVHARTYVRLYAKSETCLFRTLQEASASSTASSLGTTTGSGTACLVSFRLSLYLSLSYHSDISKPAAKQKRDKPSRFARTPA</sequence>
<evidence type="ECO:0000256" key="1">
    <source>
        <dbReference type="SAM" id="MobiDB-lite"/>
    </source>
</evidence>
<dbReference type="EMBL" id="JADYXP020000015">
    <property type="protein sequence ID" value="KAL0109193.1"/>
    <property type="molecule type" value="Genomic_DNA"/>
</dbReference>
<reference evidence="2 3" key="1">
    <citation type="submission" date="2023-03" db="EMBL/GenBank/DDBJ databases">
        <title>High recombination rates correlate with genetic variation in Cardiocondyla obscurior ants.</title>
        <authorList>
            <person name="Errbii M."/>
        </authorList>
    </citation>
    <scope>NUCLEOTIDE SEQUENCE [LARGE SCALE GENOMIC DNA]</scope>
    <source>
        <strain evidence="2">Alpha-2009</strain>
        <tissue evidence="2">Whole body</tissue>
    </source>
</reference>
<organism evidence="2 3">
    <name type="scientific">Cardiocondyla obscurior</name>
    <dbReference type="NCBI Taxonomy" id="286306"/>
    <lineage>
        <taxon>Eukaryota</taxon>
        <taxon>Metazoa</taxon>
        <taxon>Ecdysozoa</taxon>
        <taxon>Arthropoda</taxon>
        <taxon>Hexapoda</taxon>
        <taxon>Insecta</taxon>
        <taxon>Pterygota</taxon>
        <taxon>Neoptera</taxon>
        <taxon>Endopterygota</taxon>
        <taxon>Hymenoptera</taxon>
        <taxon>Apocrita</taxon>
        <taxon>Aculeata</taxon>
        <taxon>Formicoidea</taxon>
        <taxon>Formicidae</taxon>
        <taxon>Myrmicinae</taxon>
        <taxon>Cardiocondyla</taxon>
    </lineage>
</organism>
<gene>
    <name evidence="2" type="ORF">PUN28_014345</name>
</gene>
<proteinExistence type="predicted"/>
<keyword evidence="3" id="KW-1185">Reference proteome</keyword>
<feature type="region of interest" description="Disordered" evidence="1">
    <location>
        <begin position="91"/>
        <end position="110"/>
    </location>
</feature>
<evidence type="ECO:0000313" key="2">
    <source>
        <dbReference type="EMBL" id="KAL0109193.1"/>
    </source>
</evidence>
<protein>
    <submittedName>
        <fullName evidence="2">Uncharacterized protein</fullName>
    </submittedName>
</protein>